<accession>A0A1I8FPP5</accession>
<evidence type="ECO:0000256" key="5">
    <source>
        <dbReference type="ARBA" id="ARBA00023136"/>
    </source>
</evidence>
<dbReference type="SUPFAM" id="SSF118215">
    <property type="entry name" value="Proton glutamate symport protein"/>
    <property type="match status" value="1"/>
</dbReference>
<keyword evidence="5" id="KW-0472">Membrane</keyword>
<sequence length="85" mass="8719">MDGTALYEAVACIFIAQVNGISLSAGQITVIAFTATLAATGAASIPKCRRIVTMVIVLSSVGLPVNENLAYIDSGLAAVRPLKLL</sequence>
<evidence type="ECO:0000256" key="4">
    <source>
        <dbReference type="ARBA" id="ARBA00022989"/>
    </source>
</evidence>
<dbReference type="GO" id="GO:0015293">
    <property type="term" value="F:symporter activity"/>
    <property type="evidence" value="ECO:0007669"/>
    <property type="project" value="UniProtKB-UniRule"/>
</dbReference>
<dbReference type="AlphaFoldDB" id="A0A1I8FPP5"/>
<keyword evidence="4" id="KW-1133">Transmembrane helix</keyword>
<dbReference type="InterPro" id="IPR050746">
    <property type="entry name" value="DAACS"/>
</dbReference>
<proteinExistence type="inferred from homology"/>
<name>A0A1I8FPP5_9PLAT</name>
<evidence type="ECO:0000256" key="3">
    <source>
        <dbReference type="ARBA" id="ARBA00022692"/>
    </source>
</evidence>
<keyword evidence="6" id="KW-0769">Symport</keyword>
<dbReference type="InterPro" id="IPR036458">
    <property type="entry name" value="Na:dicarbo_symporter_sf"/>
</dbReference>
<evidence type="ECO:0000256" key="6">
    <source>
        <dbReference type="RuleBase" id="RU361216"/>
    </source>
</evidence>
<keyword evidence="7" id="KW-1185">Reference proteome</keyword>
<protein>
    <recommendedName>
        <fullName evidence="6">Amino acid transporter</fullName>
    </recommendedName>
</protein>
<dbReference type="Gene3D" id="1.10.3860.10">
    <property type="entry name" value="Sodium:dicarboxylate symporter"/>
    <property type="match status" value="1"/>
</dbReference>
<evidence type="ECO:0000256" key="1">
    <source>
        <dbReference type="ARBA" id="ARBA00004141"/>
    </source>
</evidence>
<comment type="subcellular location">
    <subcellularLocation>
        <location evidence="1 6">Membrane</location>
        <topology evidence="1 6">Multi-pass membrane protein</topology>
    </subcellularLocation>
</comment>
<evidence type="ECO:0000313" key="7">
    <source>
        <dbReference type="Proteomes" id="UP000095280"/>
    </source>
</evidence>
<dbReference type="GO" id="GO:0016020">
    <property type="term" value="C:membrane"/>
    <property type="evidence" value="ECO:0007669"/>
    <property type="project" value="UniProtKB-SubCell"/>
</dbReference>
<comment type="similarity">
    <text evidence="6">Belongs to the dicarboxylate/amino acid:cation symporter (DAACS) (TC 2.A.23) family.</text>
</comment>
<dbReference type="Pfam" id="PF00375">
    <property type="entry name" value="SDF"/>
    <property type="match status" value="1"/>
</dbReference>
<dbReference type="WBParaSite" id="maker-unitig_42442-snap-gene-0.1-mRNA-1">
    <property type="protein sequence ID" value="maker-unitig_42442-snap-gene-0.1-mRNA-1"/>
    <property type="gene ID" value="maker-unitig_42442-snap-gene-0.1"/>
</dbReference>
<organism evidence="7 8">
    <name type="scientific">Macrostomum lignano</name>
    <dbReference type="NCBI Taxonomy" id="282301"/>
    <lineage>
        <taxon>Eukaryota</taxon>
        <taxon>Metazoa</taxon>
        <taxon>Spiralia</taxon>
        <taxon>Lophotrochozoa</taxon>
        <taxon>Platyhelminthes</taxon>
        <taxon>Rhabditophora</taxon>
        <taxon>Macrostomorpha</taxon>
        <taxon>Macrostomida</taxon>
        <taxon>Macrostomidae</taxon>
        <taxon>Macrostomum</taxon>
    </lineage>
</organism>
<dbReference type="Proteomes" id="UP000095280">
    <property type="component" value="Unplaced"/>
</dbReference>
<dbReference type="InterPro" id="IPR001991">
    <property type="entry name" value="Na-dicarboxylate_symporter"/>
</dbReference>
<keyword evidence="3" id="KW-0812">Transmembrane</keyword>
<keyword evidence="2 6" id="KW-0813">Transport</keyword>
<dbReference type="PANTHER" id="PTHR11958">
    <property type="entry name" value="SODIUM/DICARBOXYLATE SYMPORTER-RELATED"/>
    <property type="match status" value="1"/>
</dbReference>
<dbReference type="PANTHER" id="PTHR11958:SF63">
    <property type="entry name" value="AMINO ACID TRANSPORTER"/>
    <property type="match status" value="1"/>
</dbReference>
<reference evidence="8" key="1">
    <citation type="submission" date="2016-11" db="UniProtKB">
        <authorList>
            <consortium name="WormBaseParasite"/>
        </authorList>
    </citation>
    <scope>IDENTIFICATION</scope>
</reference>
<evidence type="ECO:0000256" key="2">
    <source>
        <dbReference type="ARBA" id="ARBA00022448"/>
    </source>
</evidence>
<evidence type="ECO:0000313" key="8">
    <source>
        <dbReference type="WBParaSite" id="maker-unitig_42442-snap-gene-0.1-mRNA-1"/>
    </source>
</evidence>